<dbReference type="Proteomes" id="UP001066276">
    <property type="component" value="Chromosome 5"/>
</dbReference>
<dbReference type="EMBL" id="JANPWB010000009">
    <property type="protein sequence ID" value="KAJ1155527.1"/>
    <property type="molecule type" value="Genomic_DNA"/>
</dbReference>
<evidence type="ECO:0000313" key="3">
    <source>
        <dbReference type="Proteomes" id="UP001066276"/>
    </source>
</evidence>
<dbReference type="AlphaFoldDB" id="A0AAV7RUR0"/>
<feature type="region of interest" description="Disordered" evidence="1">
    <location>
        <begin position="25"/>
        <end position="54"/>
    </location>
</feature>
<protein>
    <submittedName>
        <fullName evidence="2">Uncharacterized protein</fullName>
    </submittedName>
</protein>
<accession>A0AAV7RUR0</accession>
<evidence type="ECO:0000256" key="1">
    <source>
        <dbReference type="SAM" id="MobiDB-lite"/>
    </source>
</evidence>
<name>A0AAV7RUR0_PLEWA</name>
<organism evidence="2 3">
    <name type="scientific">Pleurodeles waltl</name>
    <name type="common">Iberian ribbed newt</name>
    <dbReference type="NCBI Taxonomy" id="8319"/>
    <lineage>
        <taxon>Eukaryota</taxon>
        <taxon>Metazoa</taxon>
        <taxon>Chordata</taxon>
        <taxon>Craniata</taxon>
        <taxon>Vertebrata</taxon>
        <taxon>Euteleostomi</taxon>
        <taxon>Amphibia</taxon>
        <taxon>Batrachia</taxon>
        <taxon>Caudata</taxon>
        <taxon>Salamandroidea</taxon>
        <taxon>Salamandridae</taxon>
        <taxon>Pleurodelinae</taxon>
        <taxon>Pleurodeles</taxon>
    </lineage>
</organism>
<proteinExistence type="predicted"/>
<comment type="caution">
    <text evidence="2">The sequence shown here is derived from an EMBL/GenBank/DDBJ whole genome shotgun (WGS) entry which is preliminary data.</text>
</comment>
<reference evidence="2" key="1">
    <citation type="journal article" date="2022" name="bioRxiv">
        <title>Sequencing and chromosome-scale assembly of the giantPleurodeles waltlgenome.</title>
        <authorList>
            <person name="Brown T."/>
            <person name="Elewa A."/>
            <person name="Iarovenko S."/>
            <person name="Subramanian E."/>
            <person name="Araus A.J."/>
            <person name="Petzold A."/>
            <person name="Susuki M."/>
            <person name="Suzuki K.-i.T."/>
            <person name="Hayashi T."/>
            <person name="Toyoda A."/>
            <person name="Oliveira C."/>
            <person name="Osipova E."/>
            <person name="Leigh N.D."/>
            <person name="Simon A."/>
            <person name="Yun M.H."/>
        </authorList>
    </citation>
    <scope>NUCLEOTIDE SEQUENCE</scope>
    <source>
        <strain evidence="2">20211129_DDA</strain>
        <tissue evidence="2">Liver</tissue>
    </source>
</reference>
<keyword evidence="3" id="KW-1185">Reference proteome</keyword>
<gene>
    <name evidence="2" type="ORF">NDU88_008257</name>
</gene>
<sequence length="74" mass="7637">MTRRGVVLSQPARWDPLAMGRPSGVGVLKRGVDPHEAAGEVGEPPMSGRSKGGDLLSAQLAGRHVPLHLAGTCS</sequence>
<evidence type="ECO:0000313" key="2">
    <source>
        <dbReference type="EMBL" id="KAJ1155527.1"/>
    </source>
</evidence>